<dbReference type="Proteomes" id="UP000291142">
    <property type="component" value="Unassembled WGS sequence"/>
</dbReference>
<dbReference type="OrthoDB" id="115989at2"/>
<name>A0A4Q9FBJ4_9FLAO</name>
<sequence length="182" mass="21081">MAKFYTEITPELQSFIEEQKIFFVATAAAKGRINLSPKGLADTFKIIDENTVLWLNLTGSGNETAAHVLQNNRMTIMFCSFEGKPLILRLYGTAAVYHERDTQFQNYKHHFPEIPGTRQIVEMTIDSVQTSCGYAVPFMDFKEERQQLNSWAEKQGKERIEKYWKEKNVKSIDGLETKIFRE</sequence>
<dbReference type="PANTHER" id="PTHR39336">
    <property type="entry name" value="PYRIDOXAMINE PHOSPHATE OXIDASE FAMILY PROTEIN (AFU_ORTHOLOGUE AFUA_6G11440)"/>
    <property type="match status" value="1"/>
</dbReference>
<dbReference type="EMBL" id="SIRT01000016">
    <property type="protein sequence ID" value="TBM99742.1"/>
    <property type="molecule type" value="Genomic_DNA"/>
</dbReference>
<accession>A0A4Q9FBJ4</accession>
<dbReference type="PANTHER" id="PTHR39336:SF1">
    <property type="entry name" value="PYRIDOXAMINE PHOSPHATE OXIDASE FAMILY PROTEIN (AFU_ORTHOLOGUE AFUA_6G11440)"/>
    <property type="match status" value="1"/>
</dbReference>
<dbReference type="AlphaFoldDB" id="A0A4Q9FBJ4"/>
<dbReference type="InterPro" id="IPR011576">
    <property type="entry name" value="Pyridox_Oxase_N"/>
</dbReference>
<dbReference type="InterPro" id="IPR012349">
    <property type="entry name" value="Split_barrel_FMN-bd"/>
</dbReference>
<evidence type="ECO:0000259" key="1">
    <source>
        <dbReference type="Pfam" id="PF01243"/>
    </source>
</evidence>
<dbReference type="Pfam" id="PF01243">
    <property type="entry name" value="PNPOx_N"/>
    <property type="match status" value="1"/>
</dbReference>
<gene>
    <name evidence="2" type="ORF">EYD45_15105</name>
</gene>
<keyword evidence="3" id="KW-1185">Reference proteome</keyword>
<dbReference type="RefSeq" id="WP_130965401.1">
    <property type="nucleotide sequence ID" value="NZ_SIRT01000016.1"/>
</dbReference>
<dbReference type="SUPFAM" id="SSF50475">
    <property type="entry name" value="FMN-binding split barrel"/>
    <property type="match status" value="1"/>
</dbReference>
<feature type="domain" description="Pyridoxamine 5'-phosphate oxidase N-terminal" evidence="1">
    <location>
        <begin position="8"/>
        <end position="132"/>
    </location>
</feature>
<dbReference type="Gene3D" id="2.30.110.10">
    <property type="entry name" value="Electron Transport, Fmn-binding Protein, Chain A"/>
    <property type="match status" value="1"/>
</dbReference>
<reference evidence="2 3" key="1">
    <citation type="submission" date="2019-02" db="EMBL/GenBank/DDBJ databases">
        <title>Hyunsoonleella sp., isolated from marine sediment.</title>
        <authorList>
            <person name="Liu B.-T."/>
        </authorList>
    </citation>
    <scope>NUCLEOTIDE SEQUENCE [LARGE SCALE GENOMIC DNA]</scope>
    <source>
        <strain evidence="2 3">T58</strain>
    </source>
</reference>
<organism evidence="2 3">
    <name type="scientific">Hyunsoonleella flava</name>
    <dbReference type="NCBI Taxonomy" id="2527939"/>
    <lineage>
        <taxon>Bacteria</taxon>
        <taxon>Pseudomonadati</taxon>
        <taxon>Bacteroidota</taxon>
        <taxon>Flavobacteriia</taxon>
        <taxon>Flavobacteriales</taxon>
        <taxon>Flavobacteriaceae</taxon>
    </lineage>
</organism>
<proteinExistence type="predicted"/>
<evidence type="ECO:0000313" key="2">
    <source>
        <dbReference type="EMBL" id="TBM99742.1"/>
    </source>
</evidence>
<comment type="caution">
    <text evidence="2">The sequence shown here is derived from an EMBL/GenBank/DDBJ whole genome shotgun (WGS) entry which is preliminary data.</text>
</comment>
<evidence type="ECO:0000313" key="3">
    <source>
        <dbReference type="Proteomes" id="UP000291142"/>
    </source>
</evidence>
<protein>
    <submittedName>
        <fullName evidence="2">Pyridoxamine 5'-phosphate oxidase family protein</fullName>
    </submittedName>
</protein>